<dbReference type="FunFam" id="1.10.10.60:FF:000070">
    <property type="entry name" value="DNA-binding protein SATB"/>
    <property type="match status" value="1"/>
</dbReference>
<evidence type="ECO:0000256" key="5">
    <source>
        <dbReference type="ARBA" id="ARBA00023163"/>
    </source>
</evidence>
<keyword evidence="4" id="KW-0371">Homeobox</keyword>
<dbReference type="FunFam" id="1.10.260.40:FF:000003">
    <property type="entry name" value="DNA-binding protein SATB"/>
    <property type="match status" value="1"/>
</dbReference>
<dbReference type="SMART" id="SM01109">
    <property type="entry name" value="CUT"/>
    <property type="match status" value="1"/>
</dbReference>
<evidence type="ECO:0000256" key="7">
    <source>
        <dbReference type="SAM" id="MobiDB-lite"/>
    </source>
</evidence>
<comment type="subcellular location">
    <subcellularLocation>
        <location evidence="1">Nucleus</location>
    </subcellularLocation>
</comment>
<dbReference type="GO" id="GO:0000981">
    <property type="term" value="F:DNA-binding transcription factor activity, RNA polymerase II-specific"/>
    <property type="evidence" value="ECO:0007669"/>
    <property type="project" value="TreeGrafter"/>
</dbReference>
<dbReference type="InterPro" id="IPR039673">
    <property type="entry name" value="SATB1/SATB2"/>
</dbReference>
<keyword evidence="5" id="KW-0804">Transcription</keyword>
<evidence type="ECO:0000256" key="1">
    <source>
        <dbReference type="ARBA" id="ARBA00004123"/>
    </source>
</evidence>
<dbReference type="CDD" id="cd00086">
    <property type="entry name" value="homeodomain"/>
    <property type="match status" value="1"/>
</dbReference>
<feature type="domain" description="CUT" evidence="8">
    <location>
        <begin position="46"/>
        <end position="133"/>
    </location>
</feature>
<keyword evidence="2" id="KW-0805">Transcription regulation</keyword>
<evidence type="ECO:0000256" key="2">
    <source>
        <dbReference type="ARBA" id="ARBA00023015"/>
    </source>
</evidence>
<protein>
    <submittedName>
        <fullName evidence="9">DNA-binding SATB1 isoform X1</fullName>
    </submittedName>
</protein>
<dbReference type="PANTHER" id="PTHR15116:SF14">
    <property type="entry name" value="DNA-BINDING PROTEIN SATB1"/>
    <property type="match status" value="1"/>
</dbReference>
<evidence type="ECO:0000256" key="3">
    <source>
        <dbReference type="ARBA" id="ARBA00023125"/>
    </source>
</evidence>
<gene>
    <name evidence="9" type="ORF">JOB18_033471</name>
</gene>
<proteinExistence type="predicted"/>
<organism evidence="9 10">
    <name type="scientific">Solea senegalensis</name>
    <name type="common">Senegalese sole</name>
    <dbReference type="NCBI Taxonomy" id="28829"/>
    <lineage>
        <taxon>Eukaryota</taxon>
        <taxon>Metazoa</taxon>
        <taxon>Chordata</taxon>
        <taxon>Craniata</taxon>
        <taxon>Vertebrata</taxon>
        <taxon>Euteleostomi</taxon>
        <taxon>Actinopterygii</taxon>
        <taxon>Neopterygii</taxon>
        <taxon>Teleostei</taxon>
        <taxon>Neoteleostei</taxon>
        <taxon>Acanthomorphata</taxon>
        <taxon>Carangaria</taxon>
        <taxon>Pleuronectiformes</taxon>
        <taxon>Pleuronectoidei</taxon>
        <taxon>Soleidae</taxon>
        <taxon>Solea</taxon>
    </lineage>
</organism>
<dbReference type="AlphaFoldDB" id="A0AAV6PSI6"/>
<evidence type="ECO:0000256" key="6">
    <source>
        <dbReference type="ARBA" id="ARBA00023242"/>
    </source>
</evidence>
<dbReference type="InterPro" id="IPR003350">
    <property type="entry name" value="CUT_dom"/>
</dbReference>
<dbReference type="GO" id="GO:0006338">
    <property type="term" value="P:chromatin remodeling"/>
    <property type="evidence" value="ECO:0007669"/>
    <property type="project" value="InterPro"/>
</dbReference>
<keyword evidence="6" id="KW-0539">Nucleus</keyword>
<dbReference type="PROSITE" id="PS51042">
    <property type="entry name" value="CUT"/>
    <property type="match status" value="1"/>
</dbReference>
<dbReference type="InterPro" id="IPR001356">
    <property type="entry name" value="HD"/>
</dbReference>
<dbReference type="EMBL" id="JAGKHQ010000021">
    <property type="protein sequence ID" value="KAG7475549.1"/>
    <property type="molecule type" value="Genomic_DNA"/>
</dbReference>
<accession>A0AAV6PSI6</accession>
<reference evidence="9 10" key="1">
    <citation type="journal article" date="2021" name="Sci. Rep.">
        <title>Chromosome anchoring in Senegalese sole (Solea senegalensis) reveals sex-associated markers and genome rearrangements in flatfish.</title>
        <authorList>
            <person name="Guerrero-Cozar I."/>
            <person name="Gomez-Garrido J."/>
            <person name="Berbel C."/>
            <person name="Martinez-Blanch J.F."/>
            <person name="Alioto T."/>
            <person name="Claros M.G."/>
            <person name="Gagnaire P.A."/>
            <person name="Manchado M."/>
        </authorList>
    </citation>
    <scope>NUCLEOTIDE SEQUENCE [LARGE SCALE GENOMIC DNA]</scope>
    <source>
        <strain evidence="9">Sse05_10M</strain>
    </source>
</reference>
<sequence length="326" mass="37083">MVVCCCVFAPQPRREDCNSVRPEDWNPRIPVGISPVKPSPLPSEWNGKTESCILNINSTIYDEIQQEMKRAKVSQALFAKVAASKSQGWLCELLRWKEDPSPENRTLWENLSMIRRFLSLAQVERDAIYEQESSAGQQHHNERPTHLMHVSPDHLQAPPSQQQQQQQQLQSSLSLQHPSQPLLSQQPLQQQQHHQPTTGPRLPPRQPSTASPAETEDEGSRSFIQDVGLYPDEEAIHTLSAQLDLPKLTIIKFFQNQRFYVNHPAKVSKEISAGTMELTDFRESGDLLKELDESTQTNNTIFSIKIEEQLERGVEAQAEAERDAKQ</sequence>
<dbReference type="PANTHER" id="PTHR15116">
    <property type="entry name" value="DNA-BINDING PROTEIN SATB FAMILY MEMBER"/>
    <property type="match status" value="1"/>
</dbReference>
<dbReference type="Pfam" id="PF02376">
    <property type="entry name" value="CUT"/>
    <property type="match status" value="1"/>
</dbReference>
<evidence type="ECO:0000259" key="8">
    <source>
        <dbReference type="PROSITE" id="PS51042"/>
    </source>
</evidence>
<evidence type="ECO:0000313" key="10">
    <source>
        <dbReference type="Proteomes" id="UP000693946"/>
    </source>
</evidence>
<feature type="compositionally biased region" description="Low complexity" evidence="7">
    <location>
        <begin position="158"/>
        <end position="196"/>
    </location>
</feature>
<dbReference type="GO" id="GO:0005634">
    <property type="term" value="C:nucleus"/>
    <property type="evidence" value="ECO:0007669"/>
    <property type="project" value="UniProtKB-SubCell"/>
</dbReference>
<name>A0AAV6PSI6_SOLSE</name>
<dbReference type="GO" id="GO:0000978">
    <property type="term" value="F:RNA polymerase II cis-regulatory region sequence-specific DNA binding"/>
    <property type="evidence" value="ECO:0007669"/>
    <property type="project" value="TreeGrafter"/>
</dbReference>
<evidence type="ECO:0000256" key="4">
    <source>
        <dbReference type="ARBA" id="ARBA00023155"/>
    </source>
</evidence>
<feature type="region of interest" description="Disordered" evidence="7">
    <location>
        <begin position="149"/>
        <end position="220"/>
    </location>
</feature>
<comment type="caution">
    <text evidence="9">The sequence shown here is derived from an EMBL/GenBank/DDBJ whole genome shotgun (WGS) entry which is preliminary data.</text>
</comment>
<evidence type="ECO:0000313" key="9">
    <source>
        <dbReference type="EMBL" id="KAG7475549.1"/>
    </source>
</evidence>
<keyword evidence="10" id="KW-1185">Reference proteome</keyword>
<keyword evidence="3 9" id="KW-0238">DNA-binding</keyword>
<dbReference type="Proteomes" id="UP000693946">
    <property type="component" value="Linkage Group LG9"/>
</dbReference>